<dbReference type="Proteomes" id="UP000014680">
    <property type="component" value="Unassembled WGS sequence"/>
</dbReference>
<name>L7FLQ4_ENTIV</name>
<dbReference type="PANTHER" id="PTHR24223:SF456">
    <property type="entry name" value="MULTIDRUG RESISTANCE-ASSOCIATED PROTEIN LETHAL(2)03659"/>
    <property type="match status" value="1"/>
</dbReference>
<dbReference type="RefSeq" id="XP_004184116.1">
    <property type="nucleotide sequence ID" value="XM_004184068.1"/>
</dbReference>
<dbReference type="GO" id="GO:0005524">
    <property type="term" value="F:ATP binding"/>
    <property type="evidence" value="ECO:0007669"/>
    <property type="project" value="UniProtKB-KW"/>
</dbReference>
<evidence type="ECO:0000256" key="4">
    <source>
        <dbReference type="ARBA" id="ARBA00022840"/>
    </source>
</evidence>
<feature type="region of interest" description="Disordered" evidence="5">
    <location>
        <begin position="178"/>
        <end position="220"/>
    </location>
</feature>
<dbReference type="VEuPathDB" id="AmoebaDB:EIN_255920"/>
<protein>
    <submittedName>
        <fullName evidence="7">Multidrug resistance-associated protein, putative</fullName>
        <ecNumber evidence="7">3.6.3.44</ecNumber>
    </submittedName>
</protein>
<feature type="compositionally biased region" description="Polar residues" evidence="5">
    <location>
        <begin position="179"/>
        <end position="202"/>
    </location>
</feature>
<organism evidence="7 8">
    <name type="scientific">Entamoeba invadens IP1</name>
    <dbReference type="NCBI Taxonomy" id="370355"/>
    <lineage>
        <taxon>Eukaryota</taxon>
        <taxon>Amoebozoa</taxon>
        <taxon>Evosea</taxon>
        <taxon>Archamoebae</taxon>
        <taxon>Mastigamoebida</taxon>
        <taxon>Entamoebidae</taxon>
        <taxon>Entamoeba</taxon>
    </lineage>
</organism>
<dbReference type="InterPro" id="IPR027417">
    <property type="entry name" value="P-loop_NTPase"/>
</dbReference>
<evidence type="ECO:0000259" key="6">
    <source>
        <dbReference type="Pfam" id="PF00005"/>
    </source>
</evidence>
<dbReference type="SUPFAM" id="SSF52540">
    <property type="entry name" value="P-loop containing nucleoside triphosphate hydrolases"/>
    <property type="match status" value="1"/>
</dbReference>
<dbReference type="KEGG" id="eiv:EIN_255920"/>
<dbReference type="EMBL" id="KB207109">
    <property type="protein sequence ID" value="ELP84770.1"/>
    <property type="molecule type" value="Genomic_DNA"/>
</dbReference>
<keyword evidence="7" id="KW-0378">Hydrolase</keyword>
<accession>L7FLQ4</accession>
<dbReference type="Gene3D" id="3.40.50.300">
    <property type="entry name" value="P-loop containing nucleotide triphosphate hydrolases"/>
    <property type="match status" value="1"/>
</dbReference>
<keyword evidence="8" id="KW-1185">Reference proteome</keyword>
<keyword evidence="3" id="KW-0547">Nucleotide-binding</keyword>
<feature type="domain" description="ABC transporter" evidence="6">
    <location>
        <begin position="3"/>
        <end position="58"/>
    </location>
</feature>
<proteinExistence type="inferred from homology"/>
<sequence>MDDDKLRKVLLMVESTNQLDDVVTEGGDNFSLGQRQLICLARALLKNSKILIMDEATANIDIQTDRNIQMMVRRNFKDITVITVAHRLQTIMDSNKVMVFDKGKLKEMDTPLNLIKEKDTLFHGLVQQSGCVEELRRLAHTKKIIMSSSTSSLSSSSSSKSDKDNSVSLSPKIKVNLLANDSTRASPIQFQHTSERNNSGAQLLSRPNVEKFTDSSSSME</sequence>
<reference evidence="7 8" key="1">
    <citation type="submission" date="2012-10" db="EMBL/GenBank/DDBJ databases">
        <authorList>
            <person name="Zafar N."/>
            <person name="Inman J."/>
            <person name="Hall N."/>
            <person name="Lorenzi H."/>
            <person name="Caler E."/>
        </authorList>
    </citation>
    <scope>NUCLEOTIDE SEQUENCE [LARGE SCALE GENOMIC DNA]</scope>
    <source>
        <strain evidence="7 8">IP1</strain>
    </source>
</reference>
<keyword evidence="4" id="KW-0067">ATP-binding</keyword>
<dbReference type="Pfam" id="PF00005">
    <property type="entry name" value="ABC_tran"/>
    <property type="match status" value="1"/>
</dbReference>
<evidence type="ECO:0000256" key="1">
    <source>
        <dbReference type="ARBA" id="ARBA00004141"/>
    </source>
</evidence>
<dbReference type="InterPro" id="IPR050173">
    <property type="entry name" value="ABC_transporter_C-like"/>
</dbReference>
<dbReference type="GO" id="GO:0016020">
    <property type="term" value="C:membrane"/>
    <property type="evidence" value="ECO:0007669"/>
    <property type="project" value="UniProtKB-SubCell"/>
</dbReference>
<comment type="subcellular location">
    <subcellularLocation>
        <location evidence="1">Membrane</location>
        <topology evidence="1">Multi-pass membrane protein</topology>
    </subcellularLocation>
</comment>
<dbReference type="FunFam" id="3.40.50.300:FF:003492">
    <property type="entry name" value="AGAP012735-PA"/>
    <property type="match status" value="1"/>
</dbReference>
<dbReference type="GeneID" id="14883746"/>
<dbReference type="AlphaFoldDB" id="L7FLQ4"/>
<dbReference type="EC" id="3.6.3.44" evidence="7"/>
<evidence type="ECO:0000256" key="3">
    <source>
        <dbReference type="ARBA" id="ARBA00022741"/>
    </source>
</evidence>
<evidence type="ECO:0000313" key="8">
    <source>
        <dbReference type="Proteomes" id="UP000014680"/>
    </source>
</evidence>
<dbReference type="GO" id="GO:0042626">
    <property type="term" value="F:ATPase-coupled transmembrane transporter activity"/>
    <property type="evidence" value="ECO:0007669"/>
    <property type="project" value="TreeGrafter"/>
</dbReference>
<dbReference type="GO" id="GO:0016887">
    <property type="term" value="F:ATP hydrolysis activity"/>
    <property type="evidence" value="ECO:0007669"/>
    <property type="project" value="InterPro"/>
</dbReference>
<dbReference type="OMA" id="QVTDAWT"/>
<gene>
    <name evidence="7" type="ORF">EIN_255920</name>
</gene>
<dbReference type="PANTHER" id="PTHR24223">
    <property type="entry name" value="ATP-BINDING CASSETTE SUB-FAMILY C"/>
    <property type="match status" value="1"/>
</dbReference>
<evidence type="ECO:0000313" key="7">
    <source>
        <dbReference type="EMBL" id="ELP84770.1"/>
    </source>
</evidence>
<dbReference type="InterPro" id="IPR003439">
    <property type="entry name" value="ABC_transporter-like_ATP-bd"/>
</dbReference>
<dbReference type="OrthoDB" id="29192at2759"/>
<evidence type="ECO:0000256" key="5">
    <source>
        <dbReference type="SAM" id="MobiDB-lite"/>
    </source>
</evidence>
<comment type="similarity">
    <text evidence="2">Belongs to the ABC transporter superfamily. ABCC family. Conjugate transporter (TC 3.A.1.208) subfamily.</text>
</comment>
<evidence type="ECO:0000256" key="2">
    <source>
        <dbReference type="ARBA" id="ARBA00009726"/>
    </source>
</evidence>